<dbReference type="SUPFAM" id="SSF53448">
    <property type="entry name" value="Nucleotide-diphospho-sugar transferases"/>
    <property type="match status" value="1"/>
</dbReference>
<dbReference type="AlphaFoldDB" id="A0A7W3LUA3"/>
<dbReference type="InterPro" id="IPR043148">
    <property type="entry name" value="TagF_C"/>
</dbReference>
<organism evidence="8 9">
    <name type="scientific">Actinomadura namibiensis</name>
    <dbReference type="NCBI Taxonomy" id="182080"/>
    <lineage>
        <taxon>Bacteria</taxon>
        <taxon>Bacillati</taxon>
        <taxon>Actinomycetota</taxon>
        <taxon>Actinomycetes</taxon>
        <taxon>Streptosporangiales</taxon>
        <taxon>Thermomonosporaceae</taxon>
        <taxon>Actinomadura</taxon>
    </lineage>
</organism>
<dbReference type="CDD" id="cd00761">
    <property type="entry name" value="Glyco_tranf_GTA_type"/>
    <property type="match status" value="1"/>
</dbReference>
<dbReference type="Gene3D" id="3.40.50.12580">
    <property type="match status" value="1"/>
</dbReference>
<sequence>MTDRGMGPERAVLSVVVPFYNVEDYLGECLESLAGQTLRDIEVVMVDDGSLDGSAVIAKSYADRDPRFRLVQQDNRGLGPARNTGVRHATGRYLAFVDSDDVVARGAFELMTGTLERTGSDFACGNVHRFDAGRVWQSWAHREPFGRRALRTHVTRRTTLMQDRMVWNKVFRRDFWDRHGLAFPGMLYEDSPVMVRAHVLAGSVDVLPEHVYYWRERPGSITQRRAELANLEDRITSVRRVRAFLDERAPLLRPSYDRYAVDVDLGVLTEALPHLAEADRARAMELGRACLAGTDPRVLRDLAPAKRLRFHLLERGMLPELLEVLEARPDDRPAPRTVRRGLLRPRFYTTLPYFRDRSRGVPDEIYDVTDRLPLWAFADRVAWEDGMLRVEGWAHISSLDVSRERDSRVRMWLVEPKRRRRVPLEVRPTYRPEVTARSGQAEVSYDWAGFSALIDPERLRIGRRWRPAAWELHVEVVTRGLRRRGRVRPTRAPVLAWTPCRDVAPGVRVKPVADGALTFRVQRPRADLTGHRLVGDRLELTGTLAARPGRATRIVATRLAGGPPVTGPAEVTRRPGGGWGFRARLPLEALRPATGEGGAAGGAMAARITDRVDWNLSLETAGRGLRLAMPRTAPEGRYPLRGDREFALTSTRFGNLRGVERRRRPVVDGIRWDGDTLVLTGDHSGPERPDRVVLAHHRCGDHHRAPLTWDGARFTCRIAPAAMERFGLRTPLTSGDWELRLPDPVTGAAGPVTVVAERRLLAALPEERVVGAHEVTVDAHRSDALRLRVRLALPEEDRGARGRRRLRTEIYPALLHRPVRDLVVFDCYEGRQYACNPRAVFEEMRRRDLGLEYVWVSRDGAFPTPDGARIALVDSRDHYEALARARFVVGNFGQFPWYVRRPGQTYLQTWHGTPLKRLVYDLADMPWERTERFDWVEREVPRWDVLLSPNPFTTPIMRRAFRYDGEIVETGYPRNDVLLGPDAGRIAADTRARLGVPAGRKVILYAPTWRDDHHLAPGRRAFSLELDIERARRALGDDHVLLVRTHYLVTDRNWSANDGFVIDVSAYPDIADLYLAADLLVTDYSSAMFDFAVTGKPIFCYAYDLERYRDRVRGFYFDLEAEAPGPVVRTTGDLVEAIREDDGTAHPCYAAFRERFCPFDDGHAAARVVDRLLG</sequence>
<gene>
    <name evidence="8" type="ORF">HNR61_006123</name>
</gene>
<dbReference type="GO" id="GO:0047355">
    <property type="term" value="F:CDP-glycerol glycerophosphotransferase activity"/>
    <property type="evidence" value="ECO:0007669"/>
    <property type="project" value="UniProtKB-EC"/>
</dbReference>
<dbReference type="SUPFAM" id="SSF53756">
    <property type="entry name" value="UDP-Glycosyltransferase/glycogen phosphorylase"/>
    <property type="match status" value="1"/>
</dbReference>
<evidence type="ECO:0000256" key="2">
    <source>
        <dbReference type="ARBA" id="ARBA00010488"/>
    </source>
</evidence>
<dbReference type="InterPro" id="IPR007554">
    <property type="entry name" value="Glycerophosphate_synth"/>
</dbReference>
<comment type="caution">
    <text evidence="8">The sequence shown here is derived from an EMBL/GenBank/DDBJ whole genome shotgun (WGS) entry which is preliminary data.</text>
</comment>
<accession>A0A7W3LUA3</accession>
<dbReference type="RefSeq" id="WP_312898162.1">
    <property type="nucleotide sequence ID" value="NZ_JACJIA010000009.1"/>
</dbReference>
<evidence type="ECO:0000256" key="3">
    <source>
        <dbReference type="ARBA" id="ARBA00022475"/>
    </source>
</evidence>
<dbReference type="EC" id="2.7.8.12" evidence="8"/>
<keyword evidence="4 8" id="KW-0808">Transferase</keyword>
<comment type="subcellular location">
    <subcellularLocation>
        <location evidence="1">Cell membrane</location>
        <topology evidence="1">Peripheral membrane protein</topology>
    </subcellularLocation>
</comment>
<dbReference type="EMBL" id="JACJIA010000009">
    <property type="protein sequence ID" value="MBA8954466.1"/>
    <property type="molecule type" value="Genomic_DNA"/>
</dbReference>
<evidence type="ECO:0000256" key="4">
    <source>
        <dbReference type="ARBA" id="ARBA00022679"/>
    </source>
</evidence>
<comment type="similarity">
    <text evidence="2">Belongs to the CDP-glycerol glycerophosphotransferase family.</text>
</comment>
<dbReference type="Gene3D" id="3.90.550.10">
    <property type="entry name" value="Spore Coat Polysaccharide Biosynthesis Protein SpsA, Chain A"/>
    <property type="match status" value="1"/>
</dbReference>
<dbReference type="Pfam" id="PF00535">
    <property type="entry name" value="Glycos_transf_2"/>
    <property type="match status" value="1"/>
</dbReference>
<reference evidence="8 9" key="1">
    <citation type="submission" date="2020-08" db="EMBL/GenBank/DDBJ databases">
        <title>Genomic Encyclopedia of Type Strains, Phase IV (KMG-IV): sequencing the most valuable type-strain genomes for metagenomic binning, comparative biology and taxonomic classification.</title>
        <authorList>
            <person name="Goeker M."/>
        </authorList>
    </citation>
    <scope>NUCLEOTIDE SEQUENCE [LARGE SCALE GENOMIC DNA]</scope>
    <source>
        <strain evidence="8 9">DSM 44197</strain>
    </source>
</reference>
<protein>
    <submittedName>
        <fullName evidence="8">CDP-glycerol glycerophosphotransferase</fullName>
        <ecNumber evidence="8">2.7.8.12</ecNumber>
    </submittedName>
</protein>
<name>A0A7W3LUA3_ACTNM</name>
<dbReference type="GO" id="GO:0005886">
    <property type="term" value="C:plasma membrane"/>
    <property type="evidence" value="ECO:0007669"/>
    <property type="project" value="UniProtKB-SubCell"/>
</dbReference>
<dbReference type="Proteomes" id="UP000572680">
    <property type="component" value="Unassembled WGS sequence"/>
</dbReference>
<dbReference type="InterPro" id="IPR043149">
    <property type="entry name" value="TagF_N"/>
</dbReference>
<dbReference type="InterPro" id="IPR029044">
    <property type="entry name" value="Nucleotide-diphossugar_trans"/>
</dbReference>
<dbReference type="PANTHER" id="PTHR37316:SF3">
    <property type="entry name" value="TEICHOIC ACID GLYCEROL-PHOSPHATE TRANSFERASE"/>
    <property type="match status" value="1"/>
</dbReference>
<evidence type="ECO:0000313" key="9">
    <source>
        <dbReference type="Proteomes" id="UP000572680"/>
    </source>
</evidence>
<feature type="domain" description="Glycosyltransferase 2-like" evidence="7">
    <location>
        <begin position="14"/>
        <end position="174"/>
    </location>
</feature>
<dbReference type="PANTHER" id="PTHR37316">
    <property type="entry name" value="TEICHOIC ACID GLYCEROL-PHOSPHATE PRIMASE"/>
    <property type="match status" value="1"/>
</dbReference>
<evidence type="ECO:0000256" key="6">
    <source>
        <dbReference type="ARBA" id="ARBA00023136"/>
    </source>
</evidence>
<keyword evidence="9" id="KW-1185">Reference proteome</keyword>
<keyword evidence="5" id="KW-0777">Teichoic acid biosynthesis</keyword>
<keyword evidence="6" id="KW-0472">Membrane</keyword>
<evidence type="ECO:0000313" key="8">
    <source>
        <dbReference type="EMBL" id="MBA8954466.1"/>
    </source>
</evidence>
<dbReference type="GO" id="GO:0019350">
    <property type="term" value="P:teichoic acid biosynthetic process"/>
    <property type="evidence" value="ECO:0007669"/>
    <property type="project" value="UniProtKB-KW"/>
</dbReference>
<evidence type="ECO:0000256" key="1">
    <source>
        <dbReference type="ARBA" id="ARBA00004202"/>
    </source>
</evidence>
<dbReference type="Pfam" id="PF04464">
    <property type="entry name" value="Glyphos_transf"/>
    <property type="match status" value="1"/>
</dbReference>
<dbReference type="Gene3D" id="3.40.50.11820">
    <property type="match status" value="1"/>
</dbReference>
<proteinExistence type="inferred from homology"/>
<dbReference type="InterPro" id="IPR001173">
    <property type="entry name" value="Glyco_trans_2-like"/>
</dbReference>
<dbReference type="InterPro" id="IPR051612">
    <property type="entry name" value="Teichoic_Acid_Biosynth"/>
</dbReference>
<evidence type="ECO:0000259" key="7">
    <source>
        <dbReference type="Pfam" id="PF00535"/>
    </source>
</evidence>
<evidence type="ECO:0000256" key="5">
    <source>
        <dbReference type="ARBA" id="ARBA00022944"/>
    </source>
</evidence>
<keyword evidence="3" id="KW-1003">Cell membrane</keyword>